<protein>
    <submittedName>
        <fullName evidence="2">Uncharacterized protein</fullName>
    </submittedName>
</protein>
<dbReference type="Proteomes" id="UP001303160">
    <property type="component" value="Unassembled WGS sequence"/>
</dbReference>
<gene>
    <name evidence="2" type="ORF">QBC40DRAFT_351332</name>
</gene>
<feature type="compositionally biased region" description="Low complexity" evidence="1">
    <location>
        <begin position="1"/>
        <end position="27"/>
    </location>
</feature>
<evidence type="ECO:0000313" key="2">
    <source>
        <dbReference type="EMBL" id="KAK4196979.1"/>
    </source>
</evidence>
<evidence type="ECO:0000313" key="3">
    <source>
        <dbReference type="Proteomes" id="UP001303160"/>
    </source>
</evidence>
<feature type="region of interest" description="Disordered" evidence="1">
    <location>
        <begin position="1"/>
        <end position="38"/>
    </location>
</feature>
<proteinExistence type="predicted"/>
<keyword evidence="3" id="KW-1185">Reference proteome</keyword>
<comment type="caution">
    <text evidence="2">The sequence shown here is derived from an EMBL/GenBank/DDBJ whole genome shotgun (WGS) entry which is preliminary data.</text>
</comment>
<feature type="compositionally biased region" description="Polar residues" evidence="1">
    <location>
        <begin position="28"/>
        <end position="38"/>
    </location>
</feature>
<organism evidence="2 3">
    <name type="scientific">Triangularia verruculosa</name>
    <dbReference type="NCBI Taxonomy" id="2587418"/>
    <lineage>
        <taxon>Eukaryota</taxon>
        <taxon>Fungi</taxon>
        <taxon>Dikarya</taxon>
        <taxon>Ascomycota</taxon>
        <taxon>Pezizomycotina</taxon>
        <taxon>Sordariomycetes</taxon>
        <taxon>Sordariomycetidae</taxon>
        <taxon>Sordariales</taxon>
        <taxon>Podosporaceae</taxon>
        <taxon>Triangularia</taxon>
    </lineage>
</organism>
<accession>A0AAN6XAM7</accession>
<dbReference type="EMBL" id="MU863972">
    <property type="protein sequence ID" value="KAK4196979.1"/>
    <property type="molecule type" value="Genomic_DNA"/>
</dbReference>
<dbReference type="AlphaFoldDB" id="A0AAN6XAM7"/>
<name>A0AAN6XAM7_9PEZI</name>
<reference evidence="2" key="2">
    <citation type="submission" date="2023-05" db="EMBL/GenBank/DDBJ databases">
        <authorList>
            <consortium name="Lawrence Berkeley National Laboratory"/>
            <person name="Steindorff A."/>
            <person name="Hensen N."/>
            <person name="Bonometti L."/>
            <person name="Westerberg I."/>
            <person name="Brannstrom I.O."/>
            <person name="Guillou S."/>
            <person name="Cros-Aarteil S."/>
            <person name="Calhoun S."/>
            <person name="Haridas S."/>
            <person name="Kuo A."/>
            <person name="Mondo S."/>
            <person name="Pangilinan J."/>
            <person name="Riley R."/>
            <person name="Labutti K."/>
            <person name="Andreopoulos B."/>
            <person name="Lipzen A."/>
            <person name="Chen C."/>
            <person name="Yanf M."/>
            <person name="Daum C."/>
            <person name="Ng V."/>
            <person name="Clum A."/>
            <person name="Ohm R."/>
            <person name="Martin F."/>
            <person name="Silar P."/>
            <person name="Natvig D."/>
            <person name="Lalanne C."/>
            <person name="Gautier V."/>
            <person name="Ament-Velasquez S.L."/>
            <person name="Kruys A."/>
            <person name="Hutchinson M.I."/>
            <person name="Powell A.J."/>
            <person name="Barry K."/>
            <person name="Miller A.N."/>
            <person name="Grigoriev I.V."/>
            <person name="Debuchy R."/>
            <person name="Gladieux P."/>
            <person name="Thoren M.H."/>
            <person name="Johannesson H."/>
        </authorList>
    </citation>
    <scope>NUCLEOTIDE SEQUENCE</scope>
    <source>
        <strain evidence="2">CBS 315.58</strain>
    </source>
</reference>
<sequence length="226" mass="25837">MAAFQPSQWPLPSLSPRPSLRLRTSLQGPSTPRTWTTMPSGPYIMRVTSKEWHAHLGQIEEERLAYQHDEPEADDDDEEYIGPPSRCEAVHRDGGICGAGQVVSFNHRWGWCQHHADLRVKLQQQINASKPRINVSVANENWLSLRGFSSGAEAIEETNFYNSVIARRYLVAVLFFPDPEVGGMDYDHKQYVWGLADDRDCLVNILREYRKKDESFDLSAYKSLES</sequence>
<reference evidence="2" key="1">
    <citation type="journal article" date="2023" name="Mol. Phylogenet. Evol.">
        <title>Genome-scale phylogeny and comparative genomics of the fungal order Sordariales.</title>
        <authorList>
            <person name="Hensen N."/>
            <person name="Bonometti L."/>
            <person name="Westerberg I."/>
            <person name="Brannstrom I.O."/>
            <person name="Guillou S."/>
            <person name="Cros-Aarteil S."/>
            <person name="Calhoun S."/>
            <person name="Haridas S."/>
            <person name="Kuo A."/>
            <person name="Mondo S."/>
            <person name="Pangilinan J."/>
            <person name="Riley R."/>
            <person name="LaButti K."/>
            <person name="Andreopoulos B."/>
            <person name="Lipzen A."/>
            <person name="Chen C."/>
            <person name="Yan M."/>
            <person name="Daum C."/>
            <person name="Ng V."/>
            <person name="Clum A."/>
            <person name="Steindorff A."/>
            <person name="Ohm R.A."/>
            <person name="Martin F."/>
            <person name="Silar P."/>
            <person name="Natvig D.O."/>
            <person name="Lalanne C."/>
            <person name="Gautier V."/>
            <person name="Ament-Velasquez S.L."/>
            <person name="Kruys A."/>
            <person name="Hutchinson M.I."/>
            <person name="Powell A.J."/>
            <person name="Barry K."/>
            <person name="Miller A.N."/>
            <person name="Grigoriev I.V."/>
            <person name="Debuchy R."/>
            <person name="Gladieux P."/>
            <person name="Hiltunen Thoren M."/>
            <person name="Johannesson H."/>
        </authorList>
    </citation>
    <scope>NUCLEOTIDE SEQUENCE</scope>
    <source>
        <strain evidence="2">CBS 315.58</strain>
    </source>
</reference>
<evidence type="ECO:0000256" key="1">
    <source>
        <dbReference type="SAM" id="MobiDB-lite"/>
    </source>
</evidence>